<feature type="coiled-coil region" evidence="1">
    <location>
        <begin position="115"/>
        <end position="166"/>
    </location>
</feature>
<dbReference type="AlphaFoldDB" id="A0A409WNS4"/>
<feature type="compositionally biased region" description="Polar residues" evidence="2">
    <location>
        <begin position="211"/>
        <end position="222"/>
    </location>
</feature>
<dbReference type="STRING" id="93625.A0A409WNS4"/>
<proteinExistence type="predicted"/>
<name>A0A409WNS4_PSICY</name>
<evidence type="ECO:0000313" key="3">
    <source>
        <dbReference type="EMBL" id="PPQ80140.1"/>
    </source>
</evidence>
<evidence type="ECO:0000256" key="2">
    <source>
        <dbReference type="SAM" id="MobiDB-lite"/>
    </source>
</evidence>
<feature type="compositionally biased region" description="Basic and acidic residues" evidence="2">
    <location>
        <begin position="415"/>
        <end position="436"/>
    </location>
</feature>
<keyword evidence="1" id="KW-0175">Coiled coil</keyword>
<dbReference type="Proteomes" id="UP000283269">
    <property type="component" value="Unassembled WGS sequence"/>
</dbReference>
<feature type="compositionally biased region" description="Polar residues" evidence="2">
    <location>
        <begin position="314"/>
        <end position="325"/>
    </location>
</feature>
<dbReference type="OrthoDB" id="6105938at2759"/>
<accession>A0A409WNS4</accession>
<feature type="compositionally biased region" description="Low complexity" evidence="2">
    <location>
        <begin position="326"/>
        <end position="340"/>
    </location>
</feature>
<feature type="compositionally biased region" description="Low complexity" evidence="2">
    <location>
        <begin position="223"/>
        <end position="243"/>
    </location>
</feature>
<feature type="compositionally biased region" description="Pro residues" evidence="2">
    <location>
        <begin position="176"/>
        <end position="191"/>
    </location>
</feature>
<reference evidence="3 4" key="1">
    <citation type="journal article" date="2018" name="Evol. Lett.">
        <title>Horizontal gene cluster transfer increased hallucinogenic mushroom diversity.</title>
        <authorList>
            <person name="Reynolds H.T."/>
            <person name="Vijayakumar V."/>
            <person name="Gluck-Thaler E."/>
            <person name="Korotkin H.B."/>
            <person name="Matheny P.B."/>
            <person name="Slot J.C."/>
        </authorList>
    </citation>
    <scope>NUCLEOTIDE SEQUENCE [LARGE SCALE GENOMIC DNA]</scope>
    <source>
        <strain evidence="3 4">2631</strain>
    </source>
</reference>
<evidence type="ECO:0000313" key="4">
    <source>
        <dbReference type="Proteomes" id="UP000283269"/>
    </source>
</evidence>
<dbReference type="EMBL" id="NHYD01003345">
    <property type="protein sequence ID" value="PPQ80140.1"/>
    <property type="molecule type" value="Genomic_DNA"/>
</dbReference>
<organism evidence="3 4">
    <name type="scientific">Psilocybe cyanescens</name>
    <dbReference type="NCBI Taxonomy" id="93625"/>
    <lineage>
        <taxon>Eukaryota</taxon>
        <taxon>Fungi</taxon>
        <taxon>Dikarya</taxon>
        <taxon>Basidiomycota</taxon>
        <taxon>Agaricomycotina</taxon>
        <taxon>Agaricomycetes</taxon>
        <taxon>Agaricomycetidae</taxon>
        <taxon>Agaricales</taxon>
        <taxon>Agaricineae</taxon>
        <taxon>Strophariaceae</taxon>
        <taxon>Psilocybe</taxon>
    </lineage>
</organism>
<comment type="caution">
    <text evidence="3">The sequence shown here is derived from an EMBL/GenBank/DDBJ whole genome shotgun (WGS) entry which is preliminary data.</text>
</comment>
<dbReference type="InParanoid" id="A0A409WNS4"/>
<keyword evidence="4" id="KW-1185">Reference proteome</keyword>
<protein>
    <submittedName>
        <fullName evidence="3">Uncharacterized protein</fullName>
    </submittedName>
</protein>
<evidence type="ECO:0000256" key="1">
    <source>
        <dbReference type="SAM" id="Coils"/>
    </source>
</evidence>
<feature type="compositionally biased region" description="Low complexity" evidence="2">
    <location>
        <begin position="192"/>
        <end position="210"/>
    </location>
</feature>
<gene>
    <name evidence="3" type="ORF">CVT25_001439</name>
</gene>
<feature type="compositionally biased region" description="Low complexity" evidence="2">
    <location>
        <begin position="439"/>
        <end position="452"/>
    </location>
</feature>
<feature type="region of interest" description="Disordered" evidence="2">
    <location>
        <begin position="174"/>
        <end position="394"/>
    </location>
</feature>
<sequence>MRLIRMDFTTSGWSTPRRFPAMETLTDSLMTSEMLQRKTAHLMSGSKARIEVRRLEEKVARIAAKKCSVEEVSSLYKELDEWLLAEKDEQTSSLFLSAALLRAILMNHLAHSDASKAAKTTEANLKNKVEDLEQQSIKLDGERSQYNQKSHECQQLRMEVQQLRALATTLGVTPPEFAPVPTAPTPSPAPTTSPTSTAPSSPQYTSASASRFTSMHTRSASLSAASRPTTPHSSSHLPSPISPTRSHTPAVSPLRSHTPAPPSSHAHDHAKRPYTPGPGPSLASAAAEAHKLQRSQTPAPPRSHTPSVAAALASRSQTPGPTHYTSASQYAQQQAAAAAAPPVPSIPVRFAGAQTPAPMPPPKPRRLSTPSPPAKISRSTSEEKYGSYAHGHSGYQQQQHQVWMPTQLAGDDDYVIRNSDRDRDVGREKEKERERYGATLTRSSTTRPASRSGFASMFKR</sequence>
<feature type="region of interest" description="Disordered" evidence="2">
    <location>
        <begin position="415"/>
        <end position="460"/>
    </location>
</feature>